<dbReference type="Gene3D" id="3.30.870.10">
    <property type="entry name" value="Endonuclease Chain A"/>
    <property type="match status" value="2"/>
</dbReference>
<feature type="domain" description="PLD phosphodiesterase" evidence="8">
    <location>
        <begin position="177"/>
        <end position="208"/>
    </location>
</feature>
<name>A0A0D8FXW0_9ACTN</name>
<organism evidence="9 10">
    <name type="scientific">Ferrimicrobium acidiphilum DSM 19497</name>
    <dbReference type="NCBI Taxonomy" id="1121877"/>
    <lineage>
        <taxon>Bacteria</taxon>
        <taxon>Bacillati</taxon>
        <taxon>Actinomycetota</taxon>
        <taxon>Acidimicrobiia</taxon>
        <taxon>Acidimicrobiales</taxon>
        <taxon>Acidimicrobiaceae</taxon>
        <taxon>Ferrimicrobium</taxon>
    </lineage>
</organism>
<keyword evidence="6" id="KW-0443">Lipid metabolism</keyword>
<evidence type="ECO:0000259" key="8">
    <source>
        <dbReference type="PROSITE" id="PS50035"/>
    </source>
</evidence>
<dbReference type="PROSITE" id="PS50035">
    <property type="entry name" value="PLD"/>
    <property type="match status" value="1"/>
</dbReference>
<feature type="compositionally biased region" description="Pro residues" evidence="7">
    <location>
        <begin position="398"/>
        <end position="415"/>
    </location>
</feature>
<sequence>MVLDMRRRSRGRFSVVLVGAGAVLLSGCTTNTTSGKPTTTQVATSVVPASPKSGTGSAGAGVSVGTVSSSAGHDKKVAPTTKTSAGTLTFLTEPQAGIQPWLNAIDGARSVIELNEYLLTDTQFIDALRSAAGRGVQVDVIVDGHPYGDASAPGVAVSALAGSGVNIKVAPSRFEGSYSFDHAKYLLVDPGQPDQVAIVGSPNATTSAFDGSNLEDAVETTRTSTITTIAEVFHADWIGAQAGLSPRSSLLLSPGSGPTIASLLGETGPVEVMAEELGDAPACYQALSTHGSGARLLVPAGLSREATGYATQLVRAGVQVRTLANPYMHAKLILTPVSAFVGSENLSIVSFNDNREVGIVTSNAAVRNQALGWFNEVWNQATTWRPASGGSAAATPPAATPPAATPPAATPPAATPPSGSVHSYPYLKYGVTESQVTQLWGSPSSTSTTTYDGHPEVIWIYPAGRVYFENGTVSYVQRTG</sequence>
<dbReference type="InterPro" id="IPR025202">
    <property type="entry name" value="PLD-like_dom"/>
</dbReference>
<feature type="region of interest" description="Disordered" evidence="7">
    <location>
        <begin position="46"/>
        <end position="79"/>
    </location>
</feature>
<dbReference type="SUPFAM" id="SSF56024">
    <property type="entry name" value="Phospholipase D/nuclease"/>
    <property type="match status" value="2"/>
</dbReference>
<keyword evidence="10" id="KW-1185">Reference proteome</keyword>
<reference evidence="9 10" key="1">
    <citation type="submission" date="2015-01" db="EMBL/GenBank/DDBJ databases">
        <title>Draft genome of the acidophilic iron oxidizer Ferrimicrobium acidiphilum strain T23.</title>
        <authorList>
            <person name="Poehlein A."/>
            <person name="Eisen S."/>
            <person name="Schloemann M."/>
            <person name="Johnson B.D."/>
            <person name="Daniel R."/>
            <person name="Muehling M."/>
        </authorList>
    </citation>
    <scope>NUCLEOTIDE SEQUENCE [LARGE SCALE GENOMIC DNA]</scope>
    <source>
        <strain evidence="9 10">T23</strain>
    </source>
</reference>
<comment type="similarity">
    <text evidence="2">Belongs to the phospholipase D family.</text>
</comment>
<dbReference type="InterPro" id="IPR051406">
    <property type="entry name" value="PLD_domain"/>
</dbReference>
<keyword evidence="5" id="KW-0442">Lipid degradation</keyword>
<comment type="caution">
    <text evidence="9">The sequence shown here is derived from an EMBL/GenBank/DDBJ whole genome shotgun (WGS) entry which is preliminary data.</text>
</comment>
<feature type="compositionally biased region" description="Low complexity" evidence="7">
    <location>
        <begin position="60"/>
        <end position="71"/>
    </location>
</feature>
<evidence type="ECO:0000313" key="9">
    <source>
        <dbReference type="EMBL" id="KJE77112.1"/>
    </source>
</evidence>
<dbReference type="Proteomes" id="UP000032336">
    <property type="component" value="Unassembled WGS sequence"/>
</dbReference>
<dbReference type="eggNOG" id="COG1502">
    <property type="taxonomic scope" value="Bacteria"/>
</dbReference>
<evidence type="ECO:0000256" key="7">
    <source>
        <dbReference type="SAM" id="MobiDB-lite"/>
    </source>
</evidence>
<evidence type="ECO:0000256" key="2">
    <source>
        <dbReference type="ARBA" id="ARBA00008664"/>
    </source>
</evidence>
<evidence type="ECO:0000313" key="10">
    <source>
        <dbReference type="Proteomes" id="UP000032336"/>
    </source>
</evidence>
<evidence type="ECO:0000256" key="1">
    <source>
        <dbReference type="ARBA" id="ARBA00000798"/>
    </source>
</evidence>
<gene>
    <name evidence="9" type="primary">cls</name>
    <name evidence="9" type="ORF">FEAC_10420</name>
</gene>
<dbReference type="AlphaFoldDB" id="A0A0D8FXW0"/>
<dbReference type="GO" id="GO:0016042">
    <property type="term" value="P:lipid catabolic process"/>
    <property type="evidence" value="ECO:0007669"/>
    <property type="project" value="UniProtKB-KW"/>
</dbReference>
<keyword evidence="4" id="KW-0378">Hydrolase</keyword>
<dbReference type="GO" id="GO:0004630">
    <property type="term" value="F:phospholipase D activity"/>
    <property type="evidence" value="ECO:0007669"/>
    <property type="project" value="UniProtKB-EC"/>
</dbReference>
<accession>A0A0D8FXW0</accession>
<dbReference type="GO" id="GO:0006793">
    <property type="term" value="P:phosphorus metabolic process"/>
    <property type="evidence" value="ECO:0007669"/>
    <property type="project" value="UniProtKB-ARBA"/>
</dbReference>
<evidence type="ECO:0000256" key="5">
    <source>
        <dbReference type="ARBA" id="ARBA00022963"/>
    </source>
</evidence>
<feature type="compositionally biased region" description="Low complexity" evidence="7">
    <location>
        <begin position="386"/>
        <end position="397"/>
    </location>
</feature>
<dbReference type="InterPro" id="IPR001736">
    <property type="entry name" value="PLipase_D/transphosphatidylase"/>
</dbReference>
<proteinExistence type="inferred from homology"/>
<evidence type="ECO:0000256" key="3">
    <source>
        <dbReference type="ARBA" id="ARBA00012027"/>
    </source>
</evidence>
<comment type="catalytic activity">
    <reaction evidence="1">
        <text>a 1,2-diacyl-sn-glycero-3-phosphocholine + H2O = a 1,2-diacyl-sn-glycero-3-phosphate + choline + H(+)</text>
        <dbReference type="Rhea" id="RHEA:14445"/>
        <dbReference type="ChEBI" id="CHEBI:15354"/>
        <dbReference type="ChEBI" id="CHEBI:15377"/>
        <dbReference type="ChEBI" id="CHEBI:15378"/>
        <dbReference type="ChEBI" id="CHEBI:57643"/>
        <dbReference type="ChEBI" id="CHEBI:58608"/>
        <dbReference type="EC" id="3.1.4.4"/>
    </reaction>
</comment>
<dbReference type="PROSITE" id="PS51257">
    <property type="entry name" value="PROKAR_LIPOPROTEIN"/>
    <property type="match status" value="1"/>
</dbReference>
<evidence type="ECO:0000256" key="4">
    <source>
        <dbReference type="ARBA" id="ARBA00022801"/>
    </source>
</evidence>
<dbReference type="EC" id="3.1.4.4" evidence="3"/>
<dbReference type="PANTHER" id="PTHR43856:SF1">
    <property type="entry name" value="MITOCHONDRIAL CARDIOLIPIN HYDROLASE"/>
    <property type="match status" value="1"/>
</dbReference>
<feature type="region of interest" description="Disordered" evidence="7">
    <location>
        <begin position="386"/>
        <end position="419"/>
    </location>
</feature>
<dbReference type="STRING" id="1121877.FEAC_10420"/>
<dbReference type="PANTHER" id="PTHR43856">
    <property type="entry name" value="CARDIOLIPIN HYDROLASE"/>
    <property type="match status" value="1"/>
</dbReference>
<dbReference type="GO" id="GO:0016891">
    <property type="term" value="F:RNA endonuclease activity producing 5'-phosphomonoesters, hydrolytic mechanism"/>
    <property type="evidence" value="ECO:0007669"/>
    <property type="project" value="TreeGrafter"/>
</dbReference>
<dbReference type="EMBL" id="JXUW01000007">
    <property type="protein sequence ID" value="KJE77112.1"/>
    <property type="molecule type" value="Genomic_DNA"/>
</dbReference>
<evidence type="ECO:0000256" key="6">
    <source>
        <dbReference type="ARBA" id="ARBA00023098"/>
    </source>
</evidence>
<protein>
    <recommendedName>
        <fullName evidence="3">phospholipase D</fullName>
        <ecNumber evidence="3">3.1.4.4</ecNumber>
    </recommendedName>
</protein>
<dbReference type="Pfam" id="PF13091">
    <property type="entry name" value="PLDc_2"/>
    <property type="match status" value="2"/>
</dbReference>